<evidence type="ECO:0000313" key="1">
    <source>
        <dbReference type="EMBL" id="CAG8777987.1"/>
    </source>
</evidence>
<dbReference type="EMBL" id="CAJVQB010016020">
    <property type="protein sequence ID" value="CAG8777987.1"/>
    <property type="molecule type" value="Genomic_DNA"/>
</dbReference>
<name>A0ABN7VJ90_GIGMA</name>
<organism evidence="1 2">
    <name type="scientific">Gigaspora margarita</name>
    <dbReference type="NCBI Taxonomy" id="4874"/>
    <lineage>
        <taxon>Eukaryota</taxon>
        <taxon>Fungi</taxon>
        <taxon>Fungi incertae sedis</taxon>
        <taxon>Mucoromycota</taxon>
        <taxon>Glomeromycotina</taxon>
        <taxon>Glomeromycetes</taxon>
        <taxon>Diversisporales</taxon>
        <taxon>Gigasporaceae</taxon>
        <taxon>Gigaspora</taxon>
    </lineage>
</organism>
<sequence>VTNPQPNYSPNPVPFSMPLTSIQAFLNSSNSSVLTPMNNNLENQPQEVLQDLLALATNLNSNFPINIPCTLLDMPLLPLTTNKNTYPLIDLSIPDSNNFSSYLTDSSNLLLSTLLDRNCPNISTPLILLRIKVERNEFASDANSTIDEINRQLKNNKEKNKPLNIRCYADKAAARSLSAWKVGAQATFLHQIDTGMALPINQYPYWHSLAKKDIIKKELIYMLTEKIIYLWKFWELMNPSKIPAGLKKTLALLSNQIKKANLTSTYVISANKIIYQEGLQSYKIEIDATKQK</sequence>
<proteinExistence type="predicted"/>
<feature type="non-terminal residue" evidence="1">
    <location>
        <position position="292"/>
    </location>
</feature>
<feature type="non-terminal residue" evidence="1">
    <location>
        <position position="1"/>
    </location>
</feature>
<comment type="caution">
    <text evidence="1">The sequence shown here is derived from an EMBL/GenBank/DDBJ whole genome shotgun (WGS) entry which is preliminary data.</text>
</comment>
<gene>
    <name evidence="1" type="ORF">GMARGA_LOCUS19311</name>
</gene>
<protein>
    <submittedName>
        <fullName evidence="1">42843_t:CDS:1</fullName>
    </submittedName>
</protein>
<dbReference type="Proteomes" id="UP000789901">
    <property type="component" value="Unassembled WGS sequence"/>
</dbReference>
<keyword evidence="2" id="KW-1185">Reference proteome</keyword>
<accession>A0ABN7VJ90</accession>
<reference evidence="1 2" key="1">
    <citation type="submission" date="2021-06" db="EMBL/GenBank/DDBJ databases">
        <authorList>
            <person name="Kallberg Y."/>
            <person name="Tangrot J."/>
            <person name="Rosling A."/>
        </authorList>
    </citation>
    <scope>NUCLEOTIDE SEQUENCE [LARGE SCALE GENOMIC DNA]</scope>
    <source>
        <strain evidence="1 2">120-4 pot B 10/14</strain>
    </source>
</reference>
<evidence type="ECO:0000313" key="2">
    <source>
        <dbReference type="Proteomes" id="UP000789901"/>
    </source>
</evidence>